<dbReference type="GO" id="GO:0006520">
    <property type="term" value="P:amino acid metabolic process"/>
    <property type="evidence" value="ECO:0007669"/>
    <property type="project" value="InterPro"/>
</dbReference>
<dbReference type="SUPFAM" id="SSF53383">
    <property type="entry name" value="PLP-dependent transferases"/>
    <property type="match status" value="1"/>
</dbReference>
<evidence type="ECO:0000256" key="1">
    <source>
        <dbReference type="ARBA" id="ARBA00001933"/>
    </source>
</evidence>
<organism evidence="5 6">
    <name type="scientific">Mammaliicoccus sciuri</name>
    <name type="common">Staphylococcus sciuri</name>
    <dbReference type="NCBI Taxonomy" id="1296"/>
    <lineage>
        <taxon>Bacteria</taxon>
        <taxon>Bacillati</taxon>
        <taxon>Bacillota</taxon>
        <taxon>Bacilli</taxon>
        <taxon>Bacillales</taxon>
        <taxon>Staphylococcaceae</taxon>
        <taxon>Mammaliicoccus</taxon>
    </lineage>
</organism>
<accession>A0AB37HLP4</accession>
<dbReference type="PANTHER" id="PTHR48097:SF5">
    <property type="entry name" value="LOW SPECIFICITY L-THREONINE ALDOLASE"/>
    <property type="match status" value="1"/>
</dbReference>
<evidence type="ECO:0000313" key="5">
    <source>
        <dbReference type="EMBL" id="QRN90706.1"/>
    </source>
</evidence>
<dbReference type="Gene3D" id="3.40.640.10">
    <property type="entry name" value="Type I PLP-dependent aspartate aminotransferase-like (Major domain)"/>
    <property type="match status" value="1"/>
</dbReference>
<gene>
    <name evidence="5" type="ORF">JRU67_11695</name>
</gene>
<dbReference type="Gene3D" id="3.90.1150.10">
    <property type="entry name" value="Aspartate Aminotransferase, domain 1"/>
    <property type="match status" value="1"/>
</dbReference>
<proteinExistence type="inferred from homology"/>
<dbReference type="InterPro" id="IPR001597">
    <property type="entry name" value="ArAA_b-elim_lyase/Thr_aldolase"/>
</dbReference>
<dbReference type="PANTHER" id="PTHR48097">
    <property type="entry name" value="L-THREONINE ALDOLASE-RELATED"/>
    <property type="match status" value="1"/>
</dbReference>
<dbReference type="Pfam" id="PF01212">
    <property type="entry name" value="Beta_elim_lyase"/>
    <property type="match status" value="1"/>
</dbReference>
<dbReference type="EMBL" id="CP069389">
    <property type="protein sequence ID" value="QRN90706.1"/>
    <property type="molecule type" value="Genomic_DNA"/>
</dbReference>
<sequence>MISFENDYLAGAHEKVLQRLIDTNYVQESGYGNDQFTAEAKDKIKEVIKSPNASIYFLVGGTQTNQVVINSVLKPYEGVIAADTGHISTHEAGAIEHSGHKVLFLPSTLGKISSQQVKDYVKTFYEDANHEHMVYPGMVYISYPTEYGTLYSKQELTKLSNVCRSYDIPLYIDGARLGYGLASEEADLTIEDIANIADIFYIGGTKISALCGEAIIFTNQYEPKHFTTLIKQHGALLAKSRLIGVQFTELFTNNLYMKISKHAIDMALKLKQAFINKGYQLYLDSPTNQQFFVMHNDKIKELNQHVKFSQWEKYDHNHKIVRFATSWSTTENDIATLIEYI</sequence>
<dbReference type="GO" id="GO:0016829">
    <property type="term" value="F:lyase activity"/>
    <property type="evidence" value="ECO:0007669"/>
    <property type="project" value="InterPro"/>
</dbReference>
<evidence type="ECO:0000256" key="3">
    <source>
        <dbReference type="ARBA" id="ARBA00022898"/>
    </source>
</evidence>
<evidence type="ECO:0000259" key="4">
    <source>
        <dbReference type="Pfam" id="PF01212"/>
    </source>
</evidence>
<feature type="domain" description="Aromatic amino acid beta-eliminating lyase/threonine aldolase" evidence="4">
    <location>
        <begin position="26"/>
        <end position="254"/>
    </location>
</feature>
<evidence type="ECO:0000256" key="2">
    <source>
        <dbReference type="ARBA" id="ARBA00006966"/>
    </source>
</evidence>
<reference evidence="5" key="1">
    <citation type="submission" date="2021-02" db="EMBL/GenBank/DDBJ databases">
        <title>cfr and optrA-positive Staphylococcus spp.</title>
        <authorList>
            <person name="Chen L."/>
        </authorList>
    </citation>
    <scope>NUCLEOTIDE SEQUENCE</scope>
    <source>
        <strain evidence="5">GDQ20D70P</strain>
    </source>
</reference>
<dbReference type="RefSeq" id="WP_204170661.1">
    <property type="nucleotide sequence ID" value="NZ_CP069389.1"/>
</dbReference>
<dbReference type="InterPro" id="IPR015421">
    <property type="entry name" value="PyrdxlP-dep_Trfase_major"/>
</dbReference>
<protein>
    <submittedName>
        <fullName evidence="5">Low specificity L-threonine aldolase</fullName>
    </submittedName>
</protein>
<name>A0AB37HLP4_MAMSC</name>
<comment type="cofactor">
    <cofactor evidence="1">
        <name>pyridoxal 5'-phosphate</name>
        <dbReference type="ChEBI" id="CHEBI:597326"/>
    </cofactor>
</comment>
<comment type="similarity">
    <text evidence="2">Belongs to the threonine aldolase family.</text>
</comment>
<dbReference type="InterPro" id="IPR015422">
    <property type="entry name" value="PyrdxlP-dep_Trfase_small"/>
</dbReference>
<dbReference type="Proteomes" id="UP000640299">
    <property type="component" value="Chromosome"/>
</dbReference>
<dbReference type="AlphaFoldDB" id="A0AB37HLP4"/>
<dbReference type="InterPro" id="IPR015424">
    <property type="entry name" value="PyrdxlP-dep_Trfase"/>
</dbReference>
<evidence type="ECO:0000313" key="6">
    <source>
        <dbReference type="Proteomes" id="UP000640299"/>
    </source>
</evidence>
<keyword evidence="3" id="KW-0663">Pyridoxal phosphate</keyword>